<evidence type="ECO:0000313" key="4">
    <source>
        <dbReference type="Proteomes" id="UP000549911"/>
    </source>
</evidence>
<dbReference type="SUPFAM" id="SSF53474">
    <property type="entry name" value="alpha/beta-Hydrolases"/>
    <property type="match status" value="1"/>
</dbReference>
<dbReference type="InterPro" id="IPR013094">
    <property type="entry name" value="AB_hydrolase_3"/>
</dbReference>
<dbReference type="Pfam" id="PF07859">
    <property type="entry name" value="Abhydrolase_3"/>
    <property type="match status" value="1"/>
</dbReference>
<dbReference type="EMBL" id="JACCBW010000001">
    <property type="protein sequence ID" value="NYE35147.1"/>
    <property type="molecule type" value="Genomic_DNA"/>
</dbReference>
<dbReference type="InterPro" id="IPR050300">
    <property type="entry name" value="GDXG_lipolytic_enzyme"/>
</dbReference>
<sequence>MSDPDRGPDQRPVMYPEVRAAVEAERGPDLTAPGFDIAAHREQVRLFNLRQPREDVASVEDVDADGVRCRLFVPADVRPGLVVHAHGGGFVLNDVDVHDGICRRFANRLRRPVLSVEYRRPPEDRFPAAPDDMDTVVGWLRREGAGRGLPGPYAAHGDSAGGNLALVAALRNPGFFAAVALVYPFLDPRNGFASWELGAANGFDPSEATWYWEQYARSEADLDDPDLAPLLSQRLDTLPPTFVATAEADPLRDEGEELARRVAEAGVETVGIRCLGQTHGFWRHAQFTASEPLVRTVAGWLDQHLVAG</sequence>
<dbReference type="AlphaFoldDB" id="A0A7Y9GZH1"/>
<reference evidence="3 4" key="2">
    <citation type="submission" date="2020-08" db="EMBL/GenBank/DDBJ databases">
        <title>The Agave Microbiome: Exploring the role of microbial communities in plant adaptations to desert environments.</title>
        <authorList>
            <person name="Partida-Martinez L.P."/>
        </authorList>
    </citation>
    <scope>NUCLEOTIDE SEQUENCE [LARGE SCALE GENOMIC DNA]</scope>
    <source>
        <strain evidence="3 4">AT2.17</strain>
    </source>
</reference>
<dbReference type="GO" id="GO:0016787">
    <property type="term" value="F:hydrolase activity"/>
    <property type="evidence" value="ECO:0007669"/>
    <property type="project" value="UniProtKB-KW"/>
</dbReference>
<keyword evidence="1 3" id="KW-0378">Hydrolase</keyword>
<reference evidence="3 4" key="1">
    <citation type="submission" date="2020-07" db="EMBL/GenBank/DDBJ databases">
        <authorList>
            <person name="Partida-Martinez L."/>
            <person name="Huntemann M."/>
            <person name="Clum A."/>
            <person name="Wang J."/>
            <person name="Palaniappan K."/>
            <person name="Ritter S."/>
            <person name="Chen I.-M."/>
            <person name="Stamatis D."/>
            <person name="Reddy T."/>
            <person name="O'Malley R."/>
            <person name="Daum C."/>
            <person name="Shapiro N."/>
            <person name="Ivanova N."/>
            <person name="Kyrpides N."/>
            <person name="Woyke T."/>
        </authorList>
    </citation>
    <scope>NUCLEOTIDE SEQUENCE [LARGE SCALE GENOMIC DNA]</scope>
    <source>
        <strain evidence="3 4">AT2.17</strain>
    </source>
</reference>
<dbReference type="InterPro" id="IPR029058">
    <property type="entry name" value="AB_hydrolase_fold"/>
</dbReference>
<accession>A0A7Y9GZH1</accession>
<dbReference type="PANTHER" id="PTHR48081:SF8">
    <property type="entry name" value="ALPHA_BETA HYDROLASE FOLD-3 DOMAIN-CONTAINING PROTEIN-RELATED"/>
    <property type="match status" value="1"/>
</dbReference>
<dbReference type="Gene3D" id="3.40.50.1820">
    <property type="entry name" value="alpha/beta hydrolase"/>
    <property type="match status" value="1"/>
</dbReference>
<evidence type="ECO:0000256" key="1">
    <source>
        <dbReference type="ARBA" id="ARBA00022801"/>
    </source>
</evidence>
<proteinExistence type="predicted"/>
<evidence type="ECO:0000259" key="2">
    <source>
        <dbReference type="Pfam" id="PF07859"/>
    </source>
</evidence>
<feature type="domain" description="Alpha/beta hydrolase fold-3" evidence="2">
    <location>
        <begin position="82"/>
        <end position="282"/>
    </location>
</feature>
<dbReference type="PANTHER" id="PTHR48081">
    <property type="entry name" value="AB HYDROLASE SUPERFAMILY PROTEIN C4A8.06C"/>
    <property type="match status" value="1"/>
</dbReference>
<dbReference type="EC" id="3.1.1.-" evidence="3"/>
<evidence type="ECO:0000313" key="3">
    <source>
        <dbReference type="EMBL" id="NYE35147.1"/>
    </source>
</evidence>
<comment type="caution">
    <text evidence="3">The sequence shown here is derived from an EMBL/GenBank/DDBJ whole genome shotgun (WGS) entry which is preliminary data.</text>
</comment>
<dbReference type="Proteomes" id="UP000549911">
    <property type="component" value="Unassembled WGS sequence"/>
</dbReference>
<protein>
    <submittedName>
        <fullName evidence="3">Acetyl esterase</fullName>
        <ecNumber evidence="3">3.1.1.-</ecNumber>
    </submittedName>
</protein>
<dbReference type="RefSeq" id="WP_308645100.1">
    <property type="nucleotide sequence ID" value="NZ_JACCBW010000001.1"/>
</dbReference>
<keyword evidence="4" id="KW-1185">Reference proteome</keyword>
<organism evidence="3 4">
    <name type="scientific">Nocardioides cavernae</name>
    <dbReference type="NCBI Taxonomy" id="1921566"/>
    <lineage>
        <taxon>Bacteria</taxon>
        <taxon>Bacillati</taxon>
        <taxon>Actinomycetota</taxon>
        <taxon>Actinomycetes</taxon>
        <taxon>Propionibacteriales</taxon>
        <taxon>Nocardioidaceae</taxon>
        <taxon>Nocardioides</taxon>
    </lineage>
</organism>
<gene>
    <name evidence="3" type="ORF">F4692_000251</name>
</gene>
<name>A0A7Y9GZH1_9ACTN</name>